<evidence type="ECO:0000256" key="1">
    <source>
        <dbReference type="SAM" id="SignalP"/>
    </source>
</evidence>
<organism evidence="2 3">
    <name type="scientific">Flavobacterium cyanobacteriorum</name>
    <dbReference type="NCBI Taxonomy" id="2022802"/>
    <lineage>
        <taxon>Bacteria</taxon>
        <taxon>Pseudomonadati</taxon>
        <taxon>Bacteroidota</taxon>
        <taxon>Flavobacteriia</taxon>
        <taxon>Flavobacteriales</taxon>
        <taxon>Flavobacteriaceae</taxon>
        <taxon>Flavobacterium</taxon>
    </lineage>
</organism>
<reference evidence="2 3" key="1">
    <citation type="submission" date="2017-07" db="EMBL/GenBank/DDBJ databases">
        <title>Flavobacterium cyanobacteriorum sp. nov., isolated from cyanobacterial aggregates in a eutrophic lake.</title>
        <authorList>
            <person name="Cai H."/>
        </authorList>
    </citation>
    <scope>NUCLEOTIDE SEQUENCE [LARGE SCALE GENOMIC DNA]</scope>
    <source>
        <strain evidence="2 3">TH021</strain>
    </source>
</reference>
<comment type="caution">
    <text evidence="2">The sequence shown here is derived from an EMBL/GenBank/DDBJ whole genome shotgun (WGS) entry which is preliminary data.</text>
</comment>
<protein>
    <recommendedName>
        <fullName evidence="4">GLPGLI family protein</fullName>
    </recommendedName>
</protein>
<feature type="signal peptide" evidence="1">
    <location>
        <begin position="1"/>
        <end position="20"/>
    </location>
</feature>
<dbReference type="EMBL" id="NOXV01000074">
    <property type="protein sequence ID" value="OYQ48245.1"/>
    <property type="molecule type" value="Genomic_DNA"/>
</dbReference>
<accession>A0A256A564</accession>
<feature type="chain" id="PRO_5013169120" description="GLPGLI family protein" evidence="1">
    <location>
        <begin position="21"/>
        <end position="255"/>
    </location>
</feature>
<dbReference type="OrthoDB" id="1440774at2"/>
<dbReference type="InterPro" id="IPR005901">
    <property type="entry name" value="GLPGLI"/>
</dbReference>
<evidence type="ECO:0008006" key="4">
    <source>
        <dbReference type="Google" id="ProtNLM"/>
    </source>
</evidence>
<evidence type="ECO:0000313" key="2">
    <source>
        <dbReference type="EMBL" id="OYQ48245.1"/>
    </source>
</evidence>
<keyword evidence="1" id="KW-0732">Signal</keyword>
<evidence type="ECO:0000313" key="3">
    <source>
        <dbReference type="Proteomes" id="UP000216605"/>
    </source>
</evidence>
<sequence>MQKKHFKLLIALLFFTVASAQTINIDYVCFYDLKFIRNDNSSDNEQFILLVDSKSNKSAFLSTTIYSMNSLKETNPNDYMMYGSGFPEIVCNNNNQMDIFEDIKDFKYRYVENDKLNWEILKEKKKVGKVNAQLARCNAYGRIWYAWFSVEIPLNYGPYKFKGLPGLIVSLYDSEKKLNFTLENYKKKKEKYNLPKVNDYKLITKEKYYKNRFKILTSDDSSVLFDNAEERKKWFNVIKKRYRGQILIDIKYPQE</sequence>
<name>A0A256A564_9FLAO</name>
<keyword evidence="3" id="KW-1185">Reference proteome</keyword>
<gene>
    <name evidence="2" type="ORF">CHU92_00755</name>
</gene>
<dbReference type="Proteomes" id="UP000216605">
    <property type="component" value="Unassembled WGS sequence"/>
</dbReference>
<dbReference type="Pfam" id="PF09697">
    <property type="entry name" value="Porph_ging"/>
    <property type="match status" value="1"/>
</dbReference>
<dbReference type="AlphaFoldDB" id="A0A256A564"/>
<dbReference type="NCBIfam" id="TIGR01200">
    <property type="entry name" value="GLPGLI"/>
    <property type="match status" value="1"/>
</dbReference>
<proteinExistence type="predicted"/>
<dbReference type="RefSeq" id="WP_094411617.1">
    <property type="nucleotide sequence ID" value="NZ_NOXV01000074.1"/>
</dbReference>